<dbReference type="EMBL" id="BGPR01000654">
    <property type="protein sequence ID" value="GBM30218.1"/>
    <property type="molecule type" value="Genomic_DNA"/>
</dbReference>
<accession>A0A4Y2EPX3</accession>
<reference evidence="1 2" key="1">
    <citation type="journal article" date="2019" name="Sci. Rep.">
        <title>Orb-weaving spider Araneus ventricosus genome elucidates the spidroin gene catalogue.</title>
        <authorList>
            <person name="Kono N."/>
            <person name="Nakamura H."/>
            <person name="Ohtoshi R."/>
            <person name="Moran D.A.P."/>
            <person name="Shinohara A."/>
            <person name="Yoshida Y."/>
            <person name="Fujiwara M."/>
            <person name="Mori M."/>
            <person name="Tomita M."/>
            <person name="Arakawa K."/>
        </authorList>
    </citation>
    <scope>NUCLEOTIDE SEQUENCE [LARGE SCALE GENOMIC DNA]</scope>
</reference>
<dbReference type="AlphaFoldDB" id="A0A4Y2EPX3"/>
<organism evidence="1 2">
    <name type="scientific">Araneus ventricosus</name>
    <name type="common">Orbweaver spider</name>
    <name type="synonym">Epeira ventricosa</name>
    <dbReference type="NCBI Taxonomy" id="182803"/>
    <lineage>
        <taxon>Eukaryota</taxon>
        <taxon>Metazoa</taxon>
        <taxon>Ecdysozoa</taxon>
        <taxon>Arthropoda</taxon>
        <taxon>Chelicerata</taxon>
        <taxon>Arachnida</taxon>
        <taxon>Araneae</taxon>
        <taxon>Araneomorphae</taxon>
        <taxon>Entelegynae</taxon>
        <taxon>Araneoidea</taxon>
        <taxon>Araneidae</taxon>
        <taxon>Araneus</taxon>
    </lineage>
</organism>
<keyword evidence="2" id="KW-1185">Reference proteome</keyword>
<comment type="caution">
    <text evidence="1">The sequence shown here is derived from an EMBL/GenBank/DDBJ whole genome shotgun (WGS) entry which is preliminary data.</text>
</comment>
<evidence type="ECO:0000313" key="1">
    <source>
        <dbReference type="EMBL" id="GBM30218.1"/>
    </source>
</evidence>
<evidence type="ECO:0000313" key="2">
    <source>
        <dbReference type="Proteomes" id="UP000499080"/>
    </source>
</evidence>
<gene>
    <name evidence="1" type="ORF">AVEN_165817_1</name>
</gene>
<dbReference type="Proteomes" id="UP000499080">
    <property type="component" value="Unassembled WGS sequence"/>
</dbReference>
<sequence>MKQNESKTCLWVGRSCKAAYPPIIRLHPPYLLAYLFPGEQIHLVERVLTPEISDLLRPIKREHPFDDAFGSPWIDSRFWYTARNESSVARRKATCANKNEVPKTAVEWNRFFKS</sequence>
<proteinExistence type="predicted"/>
<protein>
    <submittedName>
        <fullName evidence="1">Uncharacterized protein</fullName>
    </submittedName>
</protein>
<name>A0A4Y2EPX3_ARAVE</name>